<dbReference type="EMBL" id="CP029693">
    <property type="protein sequence ID" value="AWY40819.1"/>
    <property type="molecule type" value="Genomic_DNA"/>
</dbReference>
<dbReference type="Proteomes" id="UP000250299">
    <property type="component" value="Chromosome"/>
</dbReference>
<protein>
    <recommendedName>
        <fullName evidence="1">DUF6933 domain-containing protein</fullName>
    </recommendedName>
</protein>
<proteinExistence type="predicted"/>
<dbReference type="InterPro" id="IPR053864">
    <property type="entry name" value="DUF6933"/>
</dbReference>
<gene>
    <name evidence="2" type="ORF">DKY63_13360</name>
</gene>
<dbReference type="RefSeq" id="WP_110964524.1">
    <property type="nucleotide sequence ID" value="NZ_CP029693.1"/>
</dbReference>
<evidence type="ECO:0000259" key="1">
    <source>
        <dbReference type="Pfam" id="PF22016"/>
    </source>
</evidence>
<reference evidence="2 3" key="1">
    <citation type="submission" date="2018-05" db="EMBL/GenBank/DDBJ databases">
        <title>Whole genome sequence of Pseudomonas putida JBC17.</title>
        <authorList>
            <person name="Lee Y.H."/>
            <person name="David K."/>
        </authorList>
    </citation>
    <scope>NUCLEOTIDE SEQUENCE [LARGE SCALE GENOMIC DNA]</scope>
    <source>
        <strain evidence="2 3">JBC17</strain>
    </source>
</reference>
<organism evidence="2 3">
    <name type="scientific">Pseudomonas putida</name>
    <name type="common">Arthrobacter siderocapsulatus</name>
    <dbReference type="NCBI Taxonomy" id="303"/>
    <lineage>
        <taxon>Bacteria</taxon>
        <taxon>Pseudomonadati</taxon>
        <taxon>Pseudomonadota</taxon>
        <taxon>Gammaproteobacteria</taxon>
        <taxon>Pseudomonadales</taxon>
        <taxon>Pseudomonadaceae</taxon>
        <taxon>Pseudomonas</taxon>
    </lineage>
</organism>
<dbReference type="AlphaFoldDB" id="A0A2Z4RIV4"/>
<evidence type="ECO:0000313" key="3">
    <source>
        <dbReference type="Proteomes" id="UP000250299"/>
    </source>
</evidence>
<sequence>MLIFNCSEAASNFFSRVHKGKKITPVEKPPSPVIEDDEASEFTEQWLVYATTVQRKHVLYVIHVQTRYCMIFADAKKADIDGFIRRFANRWLEGLVQHAGDHDILRWVDPEQMMESFQEGCREYAFYKRGHRGAQKHINEISWVFEDCAAEWGTLPSDEFSAGRFDGDMNDTPRGSKGHKDLYYPDEEMLAHWLHRYCGLDESGINAALKRRMEVKREIRALKDQLRRQEQ</sequence>
<evidence type="ECO:0000313" key="2">
    <source>
        <dbReference type="EMBL" id="AWY40819.1"/>
    </source>
</evidence>
<accession>A0A2Z4RIV4</accession>
<feature type="domain" description="DUF6933" evidence="1">
    <location>
        <begin position="24"/>
        <end position="188"/>
    </location>
</feature>
<dbReference type="Pfam" id="PF22016">
    <property type="entry name" value="DUF6933"/>
    <property type="match status" value="1"/>
</dbReference>
<dbReference type="OrthoDB" id="6947307at2"/>
<name>A0A2Z4RIV4_PSEPU</name>